<dbReference type="RefSeq" id="WP_284255345.1">
    <property type="nucleotide sequence ID" value="NZ_BAAAQO010000004.1"/>
</dbReference>
<feature type="domain" description="N-sulphoglucosamine sulphohydrolase C-terminal" evidence="1">
    <location>
        <begin position="5"/>
        <end position="97"/>
    </location>
</feature>
<organism evidence="2 3">
    <name type="scientific">Pseudolysinimonas kribbensis</name>
    <dbReference type="NCBI Taxonomy" id="433641"/>
    <lineage>
        <taxon>Bacteria</taxon>
        <taxon>Bacillati</taxon>
        <taxon>Actinomycetota</taxon>
        <taxon>Actinomycetes</taxon>
        <taxon>Micrococcales</taxon>
        <taxon>Microbacteriaceae</taxon>
        <taxon>Pseudolysinimonas</taxon>
    </lineage>
</organism>
<evidence type="ECO:0000313" key="2">
    <source>
        <dbReference type="EMBL" id="GMA96852.1"/>
    </source>
</evidence>
<dbReference type="Pfam" id="PF16347">
    <property type="entry name" value="SGSH_C"/>
    <property type="match status" value="1"/>
</dbReference>
<reference evidence="3" key="1">
    <citation type="journal article" date="2019" name="Int. J. Syst. Evol. Microbiol.">
        <title>The Global Catalogue of Microorganisms (GCM) 10K type strain sequencing project: providing services to taxonomists for standard genome sequencing and annotation.</title>
        <authorList>
            <consortium name="The Broad Institute Genomics Platform"/>
            <consortium name="The Broad Institute Genome Sequencing Center for Infectious Disease"/>
            <person name="Wu L."/>
            <person name="Ma J."/>
        </authorList>
    </citation>
    <scope>NUCLEOTIDE SEQUENCE [LARGE SCALE GENOMIC DNA]</scope>
    <source>
        <strain evidence="3">NBRC 108894</strain>
    </source>
</reference>
<dbReference type="EMBL" id="BSVB01000001">
    <property type="protein sequence ID" value="GMA96852.1"/>
    <property type="molecule type" value="Genomic_DNA"/>
</dbReference>
<dbReference type="PANTHER" id="PTHR46615">
    <property type="entry name" value="ARYLSULFATASE K"/>
    <property type="match status" value="1"/>
</dbReference>
<comment type="caution">
    <text evidence="2">The sequence shown here is derived from an EMBL/GenBank/DDBJ whole genome shotgun (WGS) entry which is preliminary data.</text>
</comment>
<dbReference type="InterPro" id="IPR032506">
    <property type="entry name" value="SGSH_C"/>
</dbReference>
<evidence type="ECO:0000259" key="1">
    <source>
        <dbReference type="Pfam" id="PF16347"/>
    </source>
</evidence>
<dbReference type="InterPro" id="IPR051849">
    <property type="entry name" value="GAG-degrading_sulfatase"/>
</dbReference>
<proteinExistence type="predicted"/>
<dbReference type="Gene3D" id="3.40.720.10">
    <property type="entry name" value="Alkaline Phosphatase, subunit A"/>
    <property type="match status" value="1"/>
</dbReference>
<accession>A0ABQ6K851</accession>
<dbReference type="Proteomes" id="UP001157034">
    <property type="component" value="Unassembled WGS sequence"/>
</dbReference>
<keyword evidence="3" id="KW-1185">Reference proteome</keyword>
<name>A0ABQ6K851_9MICO</name>
<evidence type="ECO:0000313" key="3">
    <source>
        <dbReference type="Proteomes" id="UP001157034"/>
    </source>
</evidence>
<dbReference type="PANTHER" id="PTHR46615:SF1">
    <property type="entry name" value="ARYLSULFATASE K"/>
    <property type="match status" value="1"/>
</dbReference>
<dbReference type="InterPro" id="IPR017850">
    <property type="entry name" value="Alkaline_phosphatase_core_sf"/>
</dbReference>
<gene>
    <name evidence="2" type="ORF">GCM10025881_36760</name>
</gene>
<protein>
    <recommendedName>
        <fullName evidence="1">N-sulphoglucosamine sulphohydrolase C-terminal domain-containing protein</fullName>
    </recommendedName>
</protein>
<sequence>MSRLAGVPADERAPLDGASVLPLLTVEDEERPAFSEYHLEKVWAPCFMVRRGRFKYLHFHGHGVQLFDLEADPGEWHDLAGTPGYAHIEEELRSLLLDRFDPEQLATDGAASIPRRQIVAAALARNGIRWDYSPVVDGTRRYVR</sequence>
<dbReference type="SUPFAM" id="SSF53649">
    <property type="entry name" value="Alkaline phosphatase-like"/>
    <property type="match status" value="1"/>
</dbReference>